<protein>
    <recommendedName>
        <fullName evidence="2">Cytosolic Fe-S cluster assembly factor NAR1</fullName>
    </recommendedName>
    <alternativeName>
        <fullName evidence="3">Cytosolic Fe-S cluster assembly factor nar1</fullName>
    </alternativeName>
    <alternativeName>
        <fullName evidence="6">Nuclear architecture-related protein 1</fullName>
    </alternativeName>
</protein>
<dbReference type="Gene3D" id="3.40.50.1780">
    <property type="match status" value="1"/>
</dbReference>
<evidence type="ECO:0000256" key="3">
    <source>
        <dbReference type="ARBA" id="ARBA00017073"/>
    </source>
</evidence>
<dbReference type="GO" id="GO:0051539">
    <property type="term" value="F:4 iron, 4 sulfur cluster binding"/>
    <property type="evidence" value="ECO:0007669"/>
    <property type="project" value="UniProtKB-KW"/>
</dbReference>
<keyword evidence="4" id="KW-0004">4Fe-4S</keyword>
<evidence type="ECO:0000256" key="2">
    <source>
        <dbReference type="ARBA" id="ARBA00015854"/>
    </source>
</evidence>
<dbReference type="Gene3D" id="3.40.950.10">
    <property type="entry name" value="Fe-only Hydrogenase (Larger Subunit), Chain L, domain 3"/>
    <property type="match status" value="1"/>
</dbReference>
<dbReference type="AlphaFoldDB" id="A0AB34PZ39"/>
<reference evidence="8 9" key="1">
    <citation type="submission" date="2013-12" db="EMBL/GenBank/DDBJ databases">
        <title>The Genome Sequence of Candida albicans P78048.</title>
        <authorList>
            <consortium name="The Broad Institute Genome Sequencing Platform"/>
            <consortium name="The Broad Institute Genome Sequencing Center for Infectious Disease"/>
            <person name="Cuomo C."/>
            <person name="Bennett R."/>
            <person name="Hirakawa M."/>
            <person name="Noverr M."/>
            <person name="Mitchell A."/>
            <person name="Young S.K."/>
            <person name="Zeng Q."/>
            <person name="Gargeya S."/>
            <person name="Fitzgerald M."/>
            <person name="Abouelleil A."/>
            <person name="Alvarado L."/>
            <person name="Berlin A.M."/>
            <person name="Chapman S.B."/>
            <person name="Dewar J."/>
            <person name="Goldberg J."/>
            <person name="Griggs A."/>
            <person name="Gujja S."/>
            <person name="Hansen M."/>
            <person name="Howarth C."/>
            <person name="Imamovic A."/>
            <person name="Larimer J."/>
            <person name="McCowan C."/>
            <person name="Murphy C."/>
            <person name="Pearson M."/>
            <person name="Priest M."/>
            <person name="Roberts A."/>
            <person name="Saif S."/>
            <person name="Shea T."/>
            <person name="Sykes S."/>
            <person name="Wortman J."/>
            <person name="Nusbaum C."/>
            <person name="Birren B."/>
        </authorList>
    </citation>
    <scope>NUCLEOTIDE SEQUENCE [LARGE SCALE GENOMIC DNA]</scope>
    <source>
        <strain evidence="8 9">P78048</strain>
    </source>
</reference>
<evidence type="ECO:0000259" key="7">
    <source>
        <dbReference type="Pfam" id="PF02906"/>
    </source>
</evidence>
<dbReference type="InterPro" id="IPR009016">
    <property type="entry name" value="Fe_hydrogenase"/>
</dbReference>
<keyword evidence="5" id="KW-0411">Iron-sulfur</keyword>
<keyword evidence="4" id="KW-0408">Iron</keyword>
<feature type="domain" description="Iron hydrogenase large subunit C-terminal" evidence="7">
    <location>
        <begin position="119"/>
        <end position="503"/>
    </location>
</feature>
<gene>
    <name evidence="8" type="ORF">MG3_00915</name>
</gene>
<dbReference type="Gene3D" id="3.30.70.20">
    <property type="match status" value="1"/>
</dbReference>
<organism evidence="8 9">
    <name type="scientific">Candida albicans P78048</name>
    <dbReference type="NCBI Taxonomy" id="1094989"/>
    <lineage>
        <taxon>Eukaryota</taxon>
        <taxon>Fungi</taxon>
        <taxon>Dikarya</taxon>
        <taxon>Ascomycota</taxon>
        <taxon>Saccharomycotina</taxon>
        <taxon>Pichiomycetes</taxon>
        <taxon>Debaryomycetaceae</taxon>
        <taxon>Candida/Lodderomyces clade</taxon>
        <taxon>Candida</taxon>
    </lineage>
</organism>
<dbReference type="InterPro" id="IPR050340">
    <property type="entry name" value="Cytosolic_Fe-S_CAF"/>
</dbReference>
<sequence length="605" mass="66912">MSALLSADDLNDFISPGVACIKPLASSSTNTTTTTNTTDSYNENGEVEIQIDSQGNPLEISKIDDKQFQTNKLTPAQISLADCLACSGCITSAEEVLVAQHSHQELIKALQSQKETNKVFVVSISHQSRASLAMAYNVSIENMDKCLIDLFIRQMGFTYIVGTSLGRKLSLINEAKEIINRKTKGSGTGGIDSDSSSGPILSSICPGWVLYAEKTHPYIIPKMSTVKSPQQITGCLLKNLTSNSLNIEKSKIYHLSIMPCFDKKLESARPEVYEEEEEEEEEEDKALVSVPDVDCVITAKELITLLEECPQYQLIPPTLPQEELIGGGCLSMTEIYKQYAPPNWPFIEISWSNDSGSASGGYAYNYLTIYRNDLILKGYDGNKFTINLINGRNPDIYEMRLMYNGENKEKLASAAVVNGFRNIQNLVRKLKPNTGKSTNTTTTKSKVNPLAARRRARIANNRGKPETKSTSEVNSQEMEIVADASKVDYVEIMACPNGCINGGGQISAPNTTTTTSITLPQKEIEKQWINAVLEKYNSIPMFDLSSQSSSSPNEIIKFIEWSKKFENQFNISDNRLFKTHFNPVEKNIIMSVDDPATALLVGSKW</sequence>
<dbReference type="Proteomes" id="UP000030161">
    <property type="component" value="Unassembled WGS sequence"/>
</dbReference>
<evidence type="ECO:0000256" key="6">
    <source>
        <dbReference type="ARBA" id="ARBA00031269"/>
    </source>
</evidence>
<comment type="similarity">
    <text evidence="1">Belongs to the NARF family.</text>
</comment>
<evidence type="ECO:0000256" key="1">
    <source>
        <dbReference type="ARBA" id="ARBA00006596"/>
    </source>
</evidence>
<keyword evidence="4" id="KW-0479">Metal-binding</keyword>
<comment type="caution">
    <text evidence="8">The sequence shown here is derived from an EMBL/GenBank/DDBJ whole genome shotgun (WGS) entry which is preliminary data.</text>
</comment>
<evidence type="ECO:0000256" key="4">
    <source>
        <dbReference type="ARBA" id="ARBA00022485"/>
    </source>
</evidence>
<dbReference type="Pfam" id="PF02906">
    <property type="entry name" value="Fe_hyd_lg_C"/>
    <property type="match status" value="1"/>
</dbReference>
<accession>A0AB34PZ39</accession>
<proteinExistence type="inferred from homology"/>
<evidence type="ECO:0000313" key="8">
    <source>
        <dbReference type="EMBL" id="KGR17006.1"/>
    </source>
</evidence>
<evidence type="ECO:0000256" key="5">
    <source>
        <dbReference type="ARBA" id="ARBA00023014"/>
    </source>
</evidence>
<dbReference type="EMBL" id="AJIX01000008">
    <property type="protein sequence ID" value="KGR17006.1"/>
    <property type="molecule type" value="Genomic_DNA"/>
</dbReference>
<dbReference type="SUPFAM" id="SSF53920">
    <property type="entry name" value="Fe-only hydrogenase"/>
    <property type="match status" value="1"/>
</dbReference>
<dbReference type="InterPro" id="IPR004108">
    <property type="entry name" value="Fe_hydrogenase_lsu_C"/>
</dbReference>
<dbReference type="PANTHER" id="PTHR11615">
    <property type="entry name" value="NITRATE, FORMATE, IRON DEHYDROGENASE"/>
    <property type="match status" value="1"/>
</dbReference>
<evidence type="ECO:0000313" key="9">
    <source>
        <dbReference type="Proteomes" id="UP000030161"/>
    </source>
</evidence>
<name>A0AB34PZ39_CANAX</name>